<dbReference type="SUPFAM" id="SSF52833">
    <property type="entry name" value="Thioredoxin-like"/>
    <property type="match status" value="1"/>
</dbReference>
<evidence type="ECO:0000256" key="2">
    <source>
        <dbReference type="PROSITE-ProRule" id="PRU01282"/>
    </source>
</evidence>
<dbReference type="EMBL" id="BAABEX010000007">
    <property type="protein sequence ID" value="GAA4422080.1"/>
    <property type="molecule type" value="Genomic_DNA"/>
</dbReference>
<dbReference type="PANTHER" id="PTHR30041">
    <property type="entry name" value="ARSENATE REDUCTASE"/>
    <property type="match status" value="1"/>
</dbReference>
<protein>
    <submittedName>
        <fullName evidence="3">ArsC family reductase</fullName>
    </submittedName>
</protein>
<evidence type="ECO:0000313" key="4">
    <source>
        <dbReference type="Proteomes" id="UP001501788"/>
    </source>
</evidence>
<evidence type="ECO:0000313" key="3">
    <source>
        <dbReference type="EMBL" id="GAA4422080.1"/>
    </source>
</evidence>
<dbReference type="InterPro" id="IPR036249">
    <property type="entry name" value="Thioredoxin-like_sf"/>
</dbReference>
<dbReference type="PROSITE" id="PS51353">
    <property type="entry name" value="ARSC"/>
    <property type="match status" value="1"/>
</dbReference>
<comment type="similarity">
    <text evidence="1 2">Belongs to the ArsC family.</text>
</comment>
<dbReference type="NCBIfam" id="TIGR01617">
    <property type="entry name" value="arsC_related"/>
    <property type="match status" value="1"/>
</dbReference>
<dbReference type="InterPro" id="IPR006504">
    <property type="entry name" value="Tscrpt_reg_Spx/MgsR"/>
</dbReference>
<evidence type="ECO:0000256" key="1">
    <source>
        <dbReference type="ARBA" id="ARBA00007198"/>
    </source>
</evidence>
<dbReference type="Gene3D" id="3.40.30.10">
    <property type="entry name" value="Glutaredoxin"/>
    <property type="match status" value="1"/>
</dbReference>
<keyword evidence="4" id="KW-1185">Reference proteome</keyword>
<dbReference type="RefSeq" id="WP_345062270.1">
    <property type="nucleotide sequence ID" value="NZ_BAABEX010000007.1"/>
</dbReference>
<dbReference type="PANTHER" id="PTHR30041:SF8">
    <property type="entry name" value="PROTEIN YFFB"/>
    <property type="match status" value="1"/>
</dbReference>
<dbReference type="InterPro" id="IPR006660">
    <property type="entry name" value="Arsenate_reductase-like"/>
</dbReference>
<reference evidence="4" key="1">
    <citation type="journal article" date="2019" name="Int. J. Syst. Evol. Microbiol.">
        <title>The Global Catalogue of Microorganisms (GCM) 10K type strain sequencing project: providing services to taxonomists for standard genome sequencing and annotation.</title>
        <authorList>
            <consortium name="The Broad Institute Genomics Platform"/>
            <consortium name="The Broad Institute Genome Sequencing Center for Infectious Disease"/>
            <person name="Wu L."/>
            <person name="Ma J."/>
        </authorList>
    </citation>
    <scope>NUCLEOTIDE SEQUENCE [LARGE SCALE GENOMIC DNA]</scope>
    <source>
        <strain evidence="4">JCM 31890</strain>
    </source>
</reference>
<proteinExistence type="inferred from homology"/>
<dbReference type="Proteomes" id="UP001501788">
    <property type="component" value="Unassembled WGS sequence"/>
</dbReference>
<sequence>MHHVILYAIPQCDTVKKARLWLSERGISYQFYDYKRQSFPADRWDVWTQRIGRDRLINRQGTTWRKLAASDQDKALASDEAALELALAQPSVIKRPVVEWSNASGLHVSVGFTPELWERWHLETGD</sequence>
<comment type="caution">
    <text evidence="3">The sequence shown here is derived from an EMBL/GenBank/DDBJ whole genome shotgun (WGS) entry which is preliminary data.</text>
</comment>
<dbReference type="Pfam" id="PF03960">
    <property type="entry name" value="ArsC"/>
    <property type="match status" value="1"/>
</dbReference>
<organism evidence="3 4">
    <name type="scientific">Acidovorax lacteus</name>
    <dbReference type="NCBI Taxonomy" id="1924988"/>
    <lineage>
        <taxon>Bacteria</taxon>
        <taxon>Pseudomonadati</taxon>
        <taxon>Pseudomonadota</taxon>
        <taxon>Betaproteobacteria</taxon>
        <taxon>Burkholderiales</taxon>
        <taxon>Comamonadaceae</taxon>
        <taxon>Acidovorax</taxon>
    </lineage>
</organism>
<gene>
    <name evidence="3" type="ORF">GCM10023090_12490</name>
</gene>
<accession>A0ABP8L5U5</accession>
<name>A0ABP8L5U5_9BURK</name>